<dbReference type="AlphaFoldDB" id="A0A9Q0RBP2"/>
<accession>A0A9Q0RBP2</accession>
<dbReference type="EMBL" id="JAPDFW010000070">
    <property type="protein sequence ID" value="KAJ5074426.1"/>
    <property type="molecule type" value="Genomic_DNA"/>
</dbReference>
<keyword evidence="2" id="KW-1185">Reference proteome</keyword>
<protein>
    <submittedName>
        <fullName evidence="1">Uncharacterized protein</fullName>
    </submittedName>
</protein>
<gene>
    <name evidence="1" type="ORF">M0811_01057</name>
</gene>
<reference evidence="1" key="1">
    <citation type="submission" date="2022-10" db="EMBL/GenBank/DDBJ databases">
        <title>Novel sulphate-reducing endosymbionts in the free-living metamonad Anaeramoeba.</title>
        <authorList>
            <person name="Jerlstrom-Hultqvist J."/>
            <person name="Cepicka I."/>
            <person name="Gallot-Lavallee L."/>
            <person name="Salas-Leiva D."/>
            <person name="Curtis B.A."/>
            <person name="Zahonova K."/>
            <person name="Pipaliya S."/>
            <person name="Dacks J."/>
            <person name="Roger A.J."/>
        </authorList>
    </citation>
    <scope>NUCLEOTIDE SEQUENCE</scope>
    <source>
        <strain evidence="1">BMAN</strain>
    </source>
</reference>
<organism evidence="1 2">
    <name type="scientific">Anaeramoeba ignava</name>
    <name type="common">Anaerobic marine amoeba</name>
    <dbReference type="NCBI Taxonomy" id="1746090"/>
    <lineage>
        <taxon>Eukaryota</taxon>
        <taxon>Metamonada</taxon>
        <taxon>Anaeramoebidae</taxon>
        <taxon>Anaeramoeba</taxon>
    </lineage>
</organism>
<dbReference type="Proteomes" id="UP001149090">
    <property type="component" value="Unassembled WGS sequence"/>
</dbReference>
<evidence type="ECO:0000313" key="2">
    <source>
        <dbReference type="Proteomes" id="UP001149090"/>
    </source>
</evidence>
<name>A0A9Q0RBP2_ANAIG</name>
<sequence>MWFGKKECYILLTRGKTKTDFLIQKLQNMMESKIIKQIQFSIFNTMIPDLFCNSIRNTEQKLEKYNISHGTEFLEIDQDLVPIQYLLVKRIVKNEKKRYSMILSSNYIYFFQEEEEKWPSLFRQYYSKKNQSKKPFTPTIKSLECFSLEYFEVEQSLQNHSIIKLLMNTGNQNEDLNNLININLQIDSFYERREFINHLKKIYRSTLQIDLSIKFF</sequence>
<evidence type="ECO:0000313" key="1">
    <source>
        <dbReference type="EMBL" id="KAJ5074426.1"/>
    </source>
</evidence>
<proteinExistence type="predicted"/>
<comment type="caution">
    <text evidence="1">The sequence shown here is derived from an EMBL/GenBank/DDBJ whole genome shotgun (WGS) entry which is preliminary data.</text>
</comment>